<dbReference type="PANTHER" id="PTHR46577:SF2">
    <property type="entry name" value="TRANSCRIPTIONAL REGULATORY PROTEIN"/>
    <property type="match status" value="1"/>
</dbReference>
<evidence type="ECO:0000256" key="4">
    <source>
        <dbReference type="ARBA" id="ARBA00023125"/>
    </source>
</evidence>
<dbReference type="GO" id="GO:0003700">
    <property type="term" value="F:DNA-binding transcription factor activity"/>
    <property type="evidence" value="ECO:0007669"/>
    <property type="project" value="InterPro"/>
</dbReference>
<dbReference type="HOGENOM" id="CLU_017584_0_0_6"/>
<evidence type="ECO:0000256" key="3">
    <source>
        <dbReference type="ARBA" id="ARBA00023015"/>
    </source>
</evidence>
<feature type="domain" description="HTH gntR-type" evidence="6">
    <location>
        <begin position="11"/>
        <end position="79"/>
    </location>
</feature>
<dbReference type="Gene3D" id="3.40.640.10">
    <property type="entry name" value="Type I PLP-dependent aspartate aminotransferase-like (Major domain)"/>
    <property type="match status" value="1"/>
</dbReference>
<keyword evidence="8" id="KW-1185">Reference proteome</keyword>
<dbReference type="Gene3D" id="1.10.10.10">
    <property type="entry name" value="Winged helix-like DNA-binding domain superfamily/Winged helix DNA-binding domain"/>
    <property type="match status" value="1"/>
</dbReference>
<dbReference type="InterPro" id="IPR015424">
    <property type="entry name" value="PyrdxlP-dep_Trfase"/>
</dbReference>
<organism evidence="7 8">
    <name type="scientific">Aliivibrio wodanis</name>
    <dbReference type="NCBI Taxonomy" id="80852"/>
    <lineage>
        <taxon>Bacteria</taxon>
        <taxon>Pseudomonadati</taxon>
        <taxon>Pseudomonadota</taxon>
        <taxon>Gammaproteobacteria</taxon>
        <taxon>Vibrionales</taxon>
        <taxon>Vibrionaceae</taxon>
        <taxon>Aliivibrio</taxon>
    </lineage>
</organism>
<dbReference type="Pfam" id="PF00392">
    <property type="entry name" value="GntR"/>
    <property type="match status" value="1"/>
</dbReference>
<name>A0A090IDC1_9GAMM</name>
<dbReference type="AlphaFoldDB" id="A0A090IDC1"/>
<evidence type="ECO:0000256" key="1">
    <source>
        <dbReference type="ARBA" id="ARBA00005384"/>
    </source>
</evidence>
<evidence type="ECO:0000313" key="8">
    <source>
        <dbReference type="Proteomes" id="UP000032427"/>
    </source>
</evidence>
<evidence type="ECO:0000259" key="6">
    <source>
        <dbReference type="PROSITE" id="PS50949"/>
    </source>
</evidence>
<accession>A0A090IDC1</accession>
<dbReference type="InterPro" id="IPR036388">
    <property type="entry name" value="WH-like_DNA-bd_sf"/>
</dbReference>
<dbReference type="SMART" id="SM00345">
    <property type="entry name" value="HTH_GNTR"/>
    <property type="match status" value="1"/>
</dbReference>
<dbReference type="Pfam" id="PF00155">
    <property type="entry name" value="Aminotran_1_2"/>
    <property type="match status" value="1"/>
</dbReference>
<gene>
    <name evidence="7" type="ORF">AWOD_II_0985</name>
</gene>
<reference evidence="8" key="1">
    <citation type="submission" date="2014-09" db="EMBL/GenBank/DDBJ databases">
        <authorList>
            <person name="Hjerde E."/>
        </authorList>
    </citation>
    <scope>NUCLEOTIDE SEQUENCE [LARGE SCALE GENOMIC DNA]</scope>
    <source>
        <strain evidence="8">06/09/139</strain>
    </source>
</reference>
<dbReference type="GO" id="GO:0003677">
    <property type="term" value="F:DNA binding"/>
    <property type="evidence" value="ECO:0007669"/>
    <property type="project" value="UniProtKB-KW"/>
</dbReference>
<dbReference type="InterPro" id="IPR051446">
    <property type="entry name" value="HTH_trans_reg/aminotransferase"/>
</dbReference>
<evidence type="ECO:0000313" key="7">
    <source>
        <dbReference type="EMBL" id="CED57604.1"/>
    </source>
</evidence>
<sequence>MVTVDNWVRVMKKYQQIKEHIQQGIERGLYLKGDKLPSIRELSASLSVGKNTVIRAYEELEAKQVLVAHDRSGYMVADINLPKELQNDTLNAPCDIDLLSLSKAILRQPNQQNLLPMGSAHPDIDFPAIRSLYAEIGRHSRQQVNIPSSYLLPPGNASLLKYIANITQDLGISVSANEVLITHGAQQAISLSLQALTRPGDIVLVDSPCYFGSLLLLESLNLKVIEIPNHFNYGLDISAVEQAVKTWDVKAILVNPTNNNPTGYTQSESARRALLKATEGIPFIEEDVFGSLTYEGIQKTFKSLDTEDRVIYCSSLSKTLDSRLRIGWILAGKYQAQIEKRLMSENMGSVNLIQSAVSDFLKKGKYKQHIHRVQRSYKHNQKRVSQQLTEALNGYEHMRERYYLSQPEGGFLCWLTLPVGADGTEIYKQALKEQISVLPGTMFCTQEQYKHCLRVSFASYRENDKWINGIKTLARIVADHCKTIENN</sequence>
<dbReference type="PROSITE" id="PS50949">
    <property type="entry name" value="HTH_GNTR"/>
    <property type="match status" value="1"/>
</dbReference>
<keyword evidence="4" id="KW-0238">DNA-binding</keyword>
<dbReference type="CDD" id="cd07377">
    <property type="entry name" value="WHTH_GntR"/>
    <property type="match status" value="1"/>
</dbReference>
<dbReference type="InterPro" id="IPR015422">
    <property type="entry name" value="PyrdxlP-dep_Trfase_small"/>
</dbReference>
<dbReference type="Gene3D" id="3.90.1150.10">
    <property type="entry name" value="Aspartate Aminotransferase, domain 1"/>
    <property type="match status" value="1"/>
</dbReference>
<dbReference type="STRING" id="80852.AWOD_II_0985"/>
<comment type="similarity">
    <text evidence="1">In the C-terminal section; belongs to the class-I pyridoxal-phosphate-dependent aminotransferase family.</text>
</comment>
<dbReference type="Proteomes" id="UP000032427">
    <property type="component" value="Chromosome 2"/>
</dbReference>
<protein>
    <submittedName>
        <fullName evidence="7">HTH-type transcriptional regulator, GntR-family</fullName>
    </submittedName>
</protein>
<dbReference type="InterPro" id="IPR015421">
    <property type="entry name" value="PyrdxlP-dep_Trfase_major"/>
</dbReference>
<keyword evidence="2" id="KW-0663">Pyridoxal phosphate</keyword>
<dbReference type="CDD" id="cd00609">
    <property type="entry name" value="AAT_like"/>
    <property type="match status" value="1"/>
</dbReference>
<dbReference type="InterPro" id="IPR000524">
    <property type="entry name" value="Tscrpt_reg_HTH_GntR"/>
</dbReference>
<evidence type="ECO:0000256" key="5">
    <source>
        <dbReference type="ARBA" id="ARBA00023163"/>
    </source>
</evidence>
<dbReference type="SUPFAM" id="SSF53383">
    <property type="entry name" value="PLP-dependent transferases"/>
    <property type="match status" value="1"/>
</dbReference>
<dbReference type="PANTHER" id="PTHR46577">
    <property type="entry name" value="HTH-TYPE TRANSCRIPTIONAL REGULATORY PROTEIN GABR"/>
    <property type="match status" value="1"/>
</dbReference>
<proteinExistence type="inferred from homology"/>
<evidence type="ECO:0000256" key="2">
    <source>
        <dbReference type="ARBA" id="ARBA00022898"/>
    </source>
</evidence>
<dbReference type="PATRIC" id="fig|80852.17.peg.3784"/>
<dbReference type="GO" id="GO:0030170">
    <property type="term" value="F:pyridoxal phosphate binding"/>
    <property type="evidence" value="ECO:0007669"/>
    <property type="project" value="InterPro"/>
</dbReference>
<dbReference type="SUPFAM" id="SSF46785">
    <property type="entry name" value="Winged helix' DNA-binding domain"/>
    <property type="match status" value="1"/>
</dbReference>
<keyword evidence="5" id="KW-0804">Transcription</keyword>
<dbReference type="KEGG" id="awd:AWOD_II_0985"/>
<dbReference type="EMBL" id="LN554847">
    <property type="protein sequence ID" value="CED57604.1"/>
    <property type="molecule type" value="Genomic_DNA"/>
</dbReference>
<keyword evidence="3" id="KW-0805">Transcription regulation</keyword>
<dbReference type="InterPro" id="IPR036390">
    <property type="entry name" value="WH_DNA-bd_sf"/>
</dbReference>
<dbReference type="InterPro" id="IPR004839">
    <property type="entry name" value="Aminotransferase_I/II_large"/>
</dbReference>